<dbReference type="EMBL" id="AGZN01000012">
    <property type="protein sequence ID" value="EKN29708.1"/>
    <property type="molecule type" value="Genomic_DNA"/>
</dbReference>
<dbReference type="AlphaFoldDB" id="A0AAD2YJE0"/>
<protein>
    <submittedName>
        <fullName evidence="1">Uncharacterized protein</fullName>
    </submittedName>
</protein>
<sequence length="280" mass="33406">MRKQILIICIYIGELPWYFKFFLKSCSFNKDIDFLILCDQDMTSKGISNNIKIKRYDLQDFKKDVHRSLNINTPIQNGYKLCDFKPAYGYIFSRYIEGYDFWGYCDIDVIFGNIRAFITENILSKYEIITVRQDYLSGCFTLFKNEHKTNTLFMQSKNYLKVFLSEKNFCFDETNFAFDEFAKSKDAYNINTEIESMTHVVLKMKDKGLLKPYFNLHILEGLPGNMTWKKGTLLYKNKYEVLLYHLIFFKDFFKQYNKSTVPDEFIIEQTRITEISAFSY</sequence>
<evidence type="ECO:0000313" key="1">
    <source>
        <dbReference type="EMBL" id="EKN29708.1"/>
    </source>
</evidence>
<name>A0AAD2YJE0_PARDI</name>
<reference evidence="1 2" key="1">
    <citation type="submission" date="2012-02" db="EMBL/GenBank/DDBJ databases">
        <title>The Genome Sequence of Parabacteroides distasonis CL09T03C24.</title>
        <authorList>
            <consortium name="The Broad Institute Genome Sequencing Platform"/>
            <person name="Earl A."/>
            <person name="Ward D."/>
            <person name="Feldgarden M."/>
            <person name="Gevers D."/>
            <person name="Zitomersky N.L."/>
            <person name="Coyne M.J."/>
            <person name="Comstock L.E."/>
            <person name="Young S.K."/>
            <person name="Zeng Q."/>
            <person name="Gargeya S."/>
            <person name="Fitzgerald M."/>
            <person name="Haas B."/>
            <person name="Abouelleil A."/>
            <person name="Alvarado L."/>
            <person name="Arachchi H.M."/>
            <person name="Berlin A."/>
            <person name="Chapman S.B."/>
            <person name="Gearin G."/>
            <person name="Goldberg J."/>
            <person name="Griggs A."/>
            <person name="Gujja S."/>
            <person name="Hansen M."/>
            <person name="Heiman D."/>
            <person name="Howarth C."/>
            <person name="Larimer J."/>
            <person name="Lui A."/>
            <person name="MacDonald P.J.P."/>
            <person name="McCowen C."/>
            <person name="Montmayeur A."/>
            <person name="Murphy C."/>
            <person name="Neiman D."/>
            <person name="Pearson M."/>
            <person name="Priest M."/>
            <person name="Roberts A."/>
            <person name="Saif S."/>
            <person name="Shea T."/>
            <person name="Sisk P."/>
            <person name="Stolte C."/>
            <person name="Sykes S."/>
            <person name="Wortman J."/>
            <person name="Nusbaum C."/>
            <person name="Birren B."/>
        </authorList>
    </citation>
    <scope>NUCLEOTIDE SEQUENCE [LARGE SCALE GENOMIC DNA]</scope>
    <source>
        <strain evidence="1 2">CL09T03C24</strain>
    </source>
</reference>
<dbReference type="Proteomes" id="UP000006262">
    <property type="component" value="Unassembled WGS sequence"/>
</dbReference>
<dbReference type="InterPro" id="IPR046733">
    <property type="entry name" value="DUF6625"/>
</dbReference>
<proteinExistence type="predicted"/>
<dbReference type="Pfam" id="PF20330">
    <property type="entry name" value="DUF6625"/>
    <property type="match status" value="1"/>
</dbReference>
<dbReference type="RefSeq" id="WP_005864125.1">
    <property type="nucleotide sequence ID" value="NZ_JH976486.1"/>
</dbReference>
<accession>A0AAD2YJE0</accession>
<gene>
    <name evidence="1" type="ORF">HMPREF1059_01309</name>
</gene>
<comment type="caution">
    <text evidence="1">The sequence shown here is derived from an EMBL/GenBank/DDBJ whole genome shotgun (WGS) entry which is preliminary data.</text>
</comment>
<organism evidence="1 2">
    <name type="scientific">Parabacteroides distasonis CL09T03C24</name>
    <dbReference type="NCBI Taxonomy" id="999417"/>
    <lineage>
        <taxon>Bacteria</taxon>
        <taxon>Pseudomonadati</taxon>
        <taxon>Bacteroidota</taxon>
        <taxon>Bacteroidia</taxon>
        <taxon>Bacteroidales</taxon>
        <taxon>Tannerellaceae</taxon>
        <taxon>Parabacteroides</taxon>
    </lineage>
</organism>
<evidence type="ECO:0000313" key="2">
    <source>
        <dbReference type="Proteomes" id="UP000006262"/>
    </source>
</evidence>